<dbReference type="PANTHER" id="PTHR11644">
    <property type="entry name" value="CYTIDINE DEAMINASE"/>
    <property type="match status" value="1"/>
</dbReference>
<keyword evidence="18" id="KW-1185">Reference proteome</keyword>
<evidence type="ECO:0000256" key="11">
    <source>
        <dbReference type="ARBA" id="ARBA00049558"/>
    </source>
</evidence>
<dbReference type="GO" id="GO:0042802">
    <property type="term" value="F:identical protein binding"/>
    <property type="evidence" value="ECO:0007669"/>
    <property type="project" value="UniProtKB-ARBA"/>
</dbReference>
<feature type="binding site" evidence="14">
    <location>
        <position position="98"/>
    </location>
    <ligand>
        <name>Zn(2+)</name>
        <dbReference type="ChEBI" id="CHEBI:29105"/>
        <note>catalytic</note>
    </ligand>
</feature>
<evidence type="ECO:0000313" key="17">
    <source>
        <dbReference type="EMBL" id="EXX92313.1"/>
    </source>
</evidence>
<evidence type="ECO:0000256" key="10">
    <source>
        <dbReference type="ARBA" id="ARBA00049252"/>
    </source>
</evidence>
<dbReference type="CDD" id="cd01283">
    <property type="entry name" value="cytidine_deaminase"/>
    <property type="match status" value="1"/>
</dbReference>
<sequence length="152" mass="15909">MTNRLSSEELRQLIEAAKEARSRAYIPYSGFGVGAALLDGNGHIHYGCNVENAAYGPTNCAERTAMFRAVADGHAPRSFRGMAVVADTPGPVSPCGTCRQVMAELCGPDMPVWLTSMKGDVTETTVSALLPGAFLLNADEAAGAFSKGEPTA</sequence>
<comment type="cofactor">
    <cofactor evidence="1 14 15">
        <name>Zn(2+)</name>
        <dbReference type="ChEBI" id="CHEBI:29105"/>
    </cofactor>
</comment>
<keyword evidence="8 14" id="KW-0862">Zinc</keyword>
<dbReference type="Pfam" id="PF00383">
    <property type="entry name" value="dCMP_cyt_deam_1"/>
    <property type="match status" value="1"/>
</dbReference>
<protein>
    <recommendedName>
        <fullName evidence="5 15">Cytidine deaminase</fullName>
        <ecNumber evidence="4 15">3.5.4.5</ecNumber>
    </recommendedName>
    <alternativeName>
        <fullName evidence="9 15">Cytidine aminohydrolase</fullName>
    </alternativeName>
</protein>
<dbReference type="Gene3D" id="3.40.140.10">
    <property type="entry name" value="Cytidine Deaminase, domain 2"/>
    <property type="match status" value="1"/>
</dbReference>
<dbReference type="PANTHER" id="PTHR11644:SF2">
    <property type="entry name" value="CYTIDINE DEAMINASE"/>
    <property type="match status" value="1"/>
</dbReference>
<dbReference type="OrthoDB" id="9795347at2"/>
<dbReference type="NCBIfam" id="NF004064">
    <property type="entry name" value="PRK05578.1"/>
    <property type="match status" value="1"/>
</dbReference>
<organism evidence="17 18">
    <name type="scientific">Paenibacillus darwinianus</name>
    <dbReference type="NCBI Taxonomy" id="1380763"/>
    <lineage>
        <taxon>Bacteria</taxon>
        <taxon>Bacillati</taxon>
        <taxon>Bacillota</taxon>
        <taxon>Bacilli</taxon>
        <taxon>Bacillales</taxon>
        <taxon>Paenibacillaceae</taxon>
        <taxon>Paenibacillus</taxon>
    </lineage>
</organism>
<comment type="similarity">
    <text evidence="3 15">Belongs to the cytidine and deoxycytidylate deaminase family.</text>
</comment>
<comment type="catalytic activity">
    <reaction evidence="11 15">
        <text>cytidine + H2O + H(+) = uridine + NH4(+)</text>
        <dbReference type="Rhea" id="RHEA:16069"/>
        <dbReference type="ChEBI" id="CHEBI:15377"/>
        <dbReference type="ChEBI" id="CHEBI:15378"/>
        <dbReference type="ChEBI" id="CHEBI:16704"/>
        <dbReference type="ChEBI" id="CHEBI:17562"/>
        <dbReference type="ChEBI" id="CHEBI:28938"/>
        <dbReference type="EC" id="3.5.4.5"/>
    </reaction>
</comment>
<gene>
    <name evidence="17" type="ORF">BG53_00090</name>
</gene>
<evidence type="ECO:0000256" key="5">
    <source>
        <dbReference type="ARBA" id="ARBA00018266"/>
    </source>
</evidence>
<evidence type="ECO:0000256" key="15">
    <source>
        <dbReference type="RuleBase" id="RU364006"/>
    </source>
</evidence>
<dbReference type="InterPro" id="IPR016193">
    <property type="entry name" value="Cytidine_deaminase-like"/>
</dbReference>
<evidence type="ECO:0000256" key="12">
    <source>
        <dbReference type="PIRSR" id="PIRSR606262-1"/>
    </source>
</evidence>
<keyword evidence="7 15" id="KW-0378">Hydrolase</keyword>
<name>A0A9W5S323_9BACL</name>
<dbReference type="NCBIfam" id="TIGR01354">
    <property type="entry name" value="cyt_deam_tetra"/>
    <property type="match status" value="1"/>
</dbReference>
<proteinExistence type="inferred from homology"/>
<feature type="active site" description="Proton donor" evidence="12">
    <location>
        <position position="62"/>
    </location>
</feature>
<evidence type="ECO:0000259" key="16">
    <source>
        <dbReference type="PROSITE" id="PS51747"/>
    </source>
</evidence>
<dbReference type="GO" id="GO:0005829">
    <property type="term" value="C:cytosol"/>
    <property type="evidence" value="ECO:0007669"/>
    <property type="project" value="TreeGrafter"/>
</dbReference>
<dbReference type="InterPro" id="IPR002125">
    <property type="entry name" value="CMP_dCMP_dom"/>
</dbReference>
<dbReference type="EC" id="3.5.4.5" evidence="4 15"/>
<feature type="binding site" evidence="13">
    <location>
        <begin position="49"/>
        <end position="55"/>
    </location>
    <ligand>
        <name>substrate</name>
    </ligand>
</feature>
<evidence type="ECO:0000256" key="3">
    <source>
        <dbReference type="ARBA" id="ARBA00006576"/>
    </source>
</evidence>
<dbReference type="EMBL" id="JFHU01000010">
    <property type="protein sequence ID" value="EXX92313.1"/>
    <property type="molecule type" value="Genomic_DNA"/>
</dbReference>
<dbReference type="PROSITE" id="PS51747">
    <property type="entry name" value="CYT_DCMP_DEAMINASES_2"/>
    <property type="match status" value="1"/>
</dbReference>
<evidence type="ECO:0000256" key="1">
    <source>
        <dbReference type="ARBA" id="ARBA00001947"/>
    </source>
</evidence>
<comment type="function">
    <text evidence="2 15">This enzyme scavenges exogenous and endogenous cytidine and 2'-deoxycytidine for UMP synthesis.</text>
</comment>
<keyword evidence="6 14" id="KW-0479">Metal-binding</keyword>
<evidence type="ECO:0000256" key="13">
    <source>
        <dbReference type="PIRSR" id="PIRSR606262-2"/>
    </source>
</evidence>
<dbReference type="GO" id="GO:0072527">
    <property type="term" value="P:pyrimidine-containing compound metabolic process"/>
    <property type="evidence" value="ECO:0007669"/>
    <property type="project" value="UniProtKB-ARBA"/>
</dbReference>
<reference evidence="17 18" key="1">
    <citation type="submission" date="2014-02" db="EMBL/GenBank/DDBJ databases">
        <title>Genome sequence of Paenibacillus darwinianus reveals adaptive mechanisms for survival in Antarctic soils.</title>
        <authorList>
            <person name="Dsouza M."/>
            <person name="Taylor M.W."/>
            <person name="Turner S.J."/>
            <person name="Aislabie J."/>
        </authorList>
    </citation>
    <scope>NUCLEOTIDE SEQUENCE [LARGE SCALE GENOMIC DNA]</scope>
    <source>
        <strain evidence="17 18">CE1</strain>
    </source>
</reference>
<dbReference type="GO" id="GO:0008270">
    <property type="term" value="F:zinc ion binding"/>
    <property type="evidence" value="ECO:0007669"/>
    <property type="project" value="UniProtKB-UniRule"/>
</dbReference>
<feature type="domain" description="CMP/dCMP-type deaminase" evidence="16">
    <location>
        <begin position="8"/>
        <end position="137"/>
    </location>
</feature>
<comment type="caution">
    <text evidence="17">The sequence shown here is derived from an EMBL/GenBank/DDBJ whole genome shotgun (WGS) entry which is preliminary data.</text>
</comment>
<accession>A0A9W5S323</accession>
<evidence type="ECO:0000256" key="8">
    <source>
        <dbReference type="ARBA" id="ARBA00022833"/>
    </source>
</evidence>
<dbReference type="PROSITE" id="PS00903">
    <property type="entry name" value="CYT_DCMP_DEAMINASES_1"/>
    <property type="match status" value="1"/>
</dbReference>
<feature type="binding site" evidence="14">
    <location>
        <position position="60"/>
    </location>
    <ligand>
        <name>Zn(2+)</name>
        <dbReference type="ChEBI" id="CHEBI:29105"/>
        <note>catalytic</note>
    </ligand>
</feature>
<evidence type="ECO:0000256" key="4">
    <source>
        <dbReference type="ARBA" id="ARBA00012783"/>
    </source>
</evidence>
<dbReference type="GO" id="GO:0004126">
    <property type="term" value="F:cytidine deaminase activity"/>
    <property type="evidence" value="ECO:0007669"/>
    <property type="project" value="UniProtKB-UniRule"/>
</dbReference>
<dbReference type="Proteomes" id="UP000053750">
    <property type="component" value="Unassembled WGS sequence"/>
</dbReference>
<feature type="binding site" evidence="14">
    <location>
        <position position="95"/>
    </location>
    <ligand>
        <name>Zn(2+)</name>
        <dbReference type="ChEBI" id="CHEBI:29105"/>
        <note>catalytic</note>
    </ligand>
</feature>
<dbReference type="AlphaFoldDB" id="A0A9W5S323"/>
<evidence type="ECO:0000256" key="9">
    <source>
        <dbReference type="ARBA" id="ARBA00032005"/>
    </source>
</evidence>
<evidence type="ECO:0000256" key="6">
    <source>
        <dbReference type="ARBA" id="ARBA00022723"/>
    </source>
</evidence>
<dbReference type="GO" id="GO:0055086">
    <property type="term" value="P:nucleobase-containing small molecule metabolic process"/>
    <property type="evidence" value="ECO:0007669"/>
    <property type="project" value="UniProtKB-ARBA"/>
</dbReference>
<dbReference type="InterPro" id="IPR016192">
    <property type="entry name" value="APOBEC/CMP_deaminase_Zn-bd"/>
</dbReference>
<dbReference type="InterPro" id="IPR006262">
    <property type="entry name" value="Cyt_deam_tetra"/>
</dbReference>
<evidence type="ECO:0000256" key="14">
    <source>
        <dbReference type="PIRSR" id="PIRSR606262-3"/>
    </source>
</evidence>
<evidence type="ECO:0000256" key="7">
    <source>
        <dbReference type="ARBA" id="ARBA00022801"/>
    </source>
</evidence>
<evidence type="ECO:0000256" key="2">
    <source>
        <dbReference type="ARBA" id="ARBA00003949"/>
    </source>
</evidence>
<dbReference type="RefSeq" id="WP_051587555.1">
    <property type="nucleotide sequence ID" value="NZ_KK082149.1"/>
</dbReference>
<dbReference type="FunFam" id="3.40.140.10:FF:000008">
    <property type="entry name" value="Cytidine deaminase"/>
    <property type="match status" value="1"/>
</dbReference>
<dbReference type="InterPro" id="IPR050202">
    <property type="entry name" value="Cyt/Deoxycyt_deaminase"/>
</dbReference>
<evidence type="ECO:0000313" key="18">
    <source>
        <dbReference type="Proteomes" id="UP000053750"/>
    </source>
</evidence>
<dbReference type="SUPFAM" id="SSF53927">
    <property type="entry name" value="Cytidine deaminase-like"/>
    <property type="match status" value="1"/>
</dbReference>
<comment type="catalytic activity">
    <reaction evidence="10 15">
        <text>2'-deoxycytidine + H2O + H(+) = 2'-deoxyuridine + NH4(+)</text>
        <dbReference type="Rhea" id="RHEA:13433"/>
        <dbReference type="ChEBI" id="CHEBI:15377"/>
        <dbReference type="ChEBI" id="CHEBI:15378"/>
        <dbReference type="ChEBI" id="CHEBI:15698"/>
        <dbReference type="ChEBI" id="CHEBI:16450"/>
        <dbReference type="ChEBI" id="CHEBI:28938"/>
        <dbReference type="EC" id="3.5.4.5"/>
    </reaction>
</comment>